<organism evidence="15 16">
    <name type="scientific">Calocera cornea HHB12733</name>
    <dbReference type="NCBI Taxonomy" id="1353952"/>
    <lineage>
        <taxon>Eukaryota</taxon>
        <taxon>Fungi</taxon>
        <taxon>Dikarya</taxon>
        <taxon>Basidiomycota</taxon>
        <taxon>Agaricomycotina</taxon>
        <taxon>Dacrymycetes</taxon>
        <taxon>Dacrymycetales</taxon>
        <taxon>Dacrymycetaceae</taxon>
        <taxon>Calocera</taxon>
    </lineage>
</organism>
<feature type="compositionally biased region" description="Low complexity" evidence="12">
    <location>
        <begin position="605"/>
        <end position="619"/>
    </location>
</feature>
<dbReference type="InterPro" id="IPR003903">
    <property type="entry name" value="UIM_dom"/>
</dbReference>
<dbReference type="InParanoid" id="A0A165CT66"/>
<dbReference type="InterPro" id="IPR000306">
    <property type="entry name" value="Znf_FYVE"/>
</dbReference>
<dbReference type="GO" id="GO:0043130">
    <property type="term" value="F:ubiquitin binding"/>
    <property type="evidence" value="ECO:0007669"/>
    <property type="project" value="InterPro"/>
</dbReference>
<dbReference type="Pfam" id="PF02809">
    <property type="entry name" value="UIM"/>
    <property type="match status" value="2"/>
</dbReference>
<dbReference type="InterPro" id="IPR017073">
    <property type="entry name" value="HGS/VPS27"/>
</dbReference>
<dbReference type="SUPFAM" id="SSF48464">
    <property type="entry name" value="ENTH/VHS domain"/>
    <property type="match status" value="1"/>
</dbReference>
<dbReference type="PROSITE" id="PS50178">
    <property type="entry name" value="ZF_FYVE"/>
    <property type="match status" value="1"/>
</dbReference>
<keyword evidence="5" id="KW-0677">Repeat</keyword>
<dbReference type="Proteomes" id="UP000076842">
    <property type="component" value="Unassembled WGS sequence"/>
</dbReference>
<evidence type="ECO:0000256" key="5">
    <source>
        <dbReference type="ARBA" id="ARBA00022737"/>
    </source>
</evidence>
<sequence>MASLFWGASPFDELVDKATSELLPVGGSDIALNLEICDHIRSKSVTPLAAMRSIKRRVDHKNPNVQLLALELADTCTKNGGDTFVVQIASREFMDDLVSIAKQSNVNRDVKLKILRLVQSWARGMEGNSELKYVGETYKNLKSSGFEFPPESPRAGTATLFQTATAPAWTDSDRCMRCREPFTMTFRKHHCRNCGQTFCQSCSSYTARLDHFGINQEVRVCKDCHDKLTRKTGDSVKKDAKKDGVGSKEWIKRERERADKDLERAIALSLAEAKSMGHAVDDGAIGARPAVLSKGYPPATSAPAAAVEEEDPDLAAAIKASLEEYQQMNVPSAPSPMPERPGATESYFPQPPPPLPNYDLSDPETLTILDFSEAVENGADPRSIDELRDRADKLRPRLVRSLDDTERKEQMLTDMHGKLAEVVKLFDSHLNAQLERRASTYRQPVRPQTYASYAPQYAPPQQQAYAPPPQTYQQHQQQMPQPSYASPPQQEHAMPAVQAYPPSPIRTNTGMMSPPPMQAPTSPVMQMSVPQGVPISAQGQVAPATPAAPPIITYQGPVSQPQPYMTNPPAPVRQQSYAAPAAPAQPTYLTSPAPAPTQQLPPQPMYAQPPQQQQYQAPPTKAPPQQIPAFPEAPHTVFPSAFPEAPKELPNTYGYAPVREEKEVTLIEL</sequence>
<evidence type="ECO:0000256" key="8">
    <source>
        <dbReference type="ARBA" id="ARBA00022833"/>
    </source>
</evidence>
<dbReference type="PROSITE" id="PS50179">
    <property type="entry name" value="VHS"/>
    <property type="match status" value="1"/>
</dbReference>
<dbReference type="PROSITE" id="PS50330">
    <property type="entry name" value="UIM"/>
    <property type="match status" value="1"/>
</dbReference>
<keyword evidence="8" id="KW-0862">Zinc</keyword>
<dbReference type="FunCoup" id="A0A165CT66">
    <property type="interactions" value="102"/>
</dbReference>
<evidence type="ECO:0000256" key="11">
    <source>
        <dbReference type="PROSITE-ProRule" id="PRU00091"/>
    </source>
</evidence>
<dbReference type="OrthoDB" id="957735at2759"/>
<dbReference type="Gene3D" id="1.20.5.1940">
    <property type="match status" value="1"/>
</dbReference>
<evidence type="ECO:0000313" key="15">
    <source>
        <dbReference type="EMBL" id="KZT51351.1"/>
    </source>
</evidence>
<dbReference type="SMART" id="SM00726">
    <property type="entry name" value="UIM"/>
    <property type="match status" value="2"/>
</dbReference>
<dbReference type="SUPFAM" id="SSF57903">
    <property type="entry name" value="FYVE/PHD zinc finger"/>
    <property type="match status" value="1"/>
</dbReference>
<keyword evidence="9 10" id="KW-0472">Membrane</keyword>
<dbReference type="Gene3D" id="1.25.40.90">
    <property type="match status" value="1"/>
</dbReference>
<dbReference type="PANTHER" id="PTHR47794:SF1">
    <property type="entry name" value="VACUOLAR PROTEIN SORTING-ASSOCIATED PROTEIN 27"/>
    <property type="match status" value="1"/>
</dbReference>
<dbReference type="GO" id="GO:0033565">
    <property type="term" value="C:ESCRT-0 complex"/>
    <property type="evidence" value="ECO:0007669"/>
    <property type="project" value="TreeGrafter"/>
</dbReference>
<evidence type="ECO:0000256" key="9">
    <source>
        <dbReference type="ARBA" id="ARBA00023136"/>
    </source>
</evidence>
<dbReference type="SMART" id="SM00064">
    <property type="entry name" value="FYVE"/>
    <property type="match status" value="1"/>
</dbReference>
<name>A0A165CT66_9BASI</name>
<dbReference type="AlphaFoldDB" id="A0A165CT66"/>
<keyword evidence="4" id="KW-0479">Metal-binding</keyword>
<protein>
    <recommendedName>
        <fullName evidence="3 10">Vacuolar protein sorting-associated protein 27</fullName>
    </recommendedName>
</protein>
<evidence type="ECO:0000313" key="16">
    <source>
        <dbReference type="Proteomes" id="UP000076842"/>
    </source>
</evidence>
<feature type="compositionally biased region" description="Low complexity" evidence="12">
    <location>
        <begin position="459"/>
        <end position="484"/>
    </location>
</feature>
<dbReference type="Gene3D" id="6.10.140.100">
    <property type="match status" value="1"/>
</dbReference>
<feature type="region of interest" description="Disordered" evidence="12">
    <location>
        <begin position="558"/>
        <end position="636"/>
    </location>
</feature>
<dbReference type="GO" id="GO:0010008">
    <property type="term" value="C:endosome membrane"/>
    <property type="evidence" value="ECO:0007669"/>
    <property type="project" value="UniProtKB-SubCell"/>
</dbReference>
<dbReference type="GO" id="GO:0006623">
    <property type="term" value="P:protein targeting to vacuole"/>
    <property type="evidence" value="ECO:0007669"/>
    <property type="project" value="TreeGrafter"/>
</dbReference>
<dbReference type="SMART" id="SM00288">
    <property type="entry name" value="VHS"/>
    <property type="match status" value="1"/>
</dbReference>
<comment type="subunit">
    <text evidence="10">Component of the ESCRT-0 complex composed of HSE1 and VPS27.</text>
</comment>
<dbReference type="InterPro" id="IPR008942">
    <property type="entry name" value="ENTH_VHS"/>
</dbReference>
<evidence type="ECO:0000256" key="10">
    <source>
        <dbReference type="PIRNR" id="PIRNR036956"/>
    </source>
</evidence>
<dbReference type="GO" id="GO:0043328">
    <property type="term" value="P:protein transport to vacuole involved in ubiquitin-dependent protein catabolic process via the multivesicular body sorting pathway"/>
    <property type="evidence" value="ECO:0007669"/>
    <property type="project" value="TreeGrafter"/>
</dbReference>
<dbReference type="InterPro" id="IPR011011">
    <property type="entry name" value="Znf_FYVE_PHD"/>
</dbReference>
<feature type="domain" description="VHS" evidence="14">
    <location>
        <begin position="29"/>
        <end position="149"/>
    </location>
</feature>
<dbReference type="EMBL" id="KV424112">
    <property type="protein sequence ID" value="KZT51351.1"/>
    <property type="molecule type" value="Genomic_DNA"/>
</dbReference>
<dbReference type="InterPro" id="IPR002014">
    <property type="entry name" value="VHS_dom"/>
</dbReference>
<evidence type="ECO:0000256" key="12">
    <source>
        <dbReference type="SAM" id="MobiDB-lite"/>
    </source>
</evidence>
<dbReference type="GO" id="GO:0032266">
    <property type="term" value="F:phosphatidylinositol-3-phosphate binding"/>
    <property type="evidence" value="ECO:0007669"/>
    <property type="project" value="TreeGrafter"/>
</dbReference>
<comment type="function">
    <text evidence="10">Component of the ESCRT-0 complex which is the sorting receptor for ubiquitinated cargo proteins at the multivesicular body (MVB) and recruits ESCRT-I to the MVB outer membrane.</text>
</comment>
<feature type="compositionally biased region" description="Pro residues" evidence="12">
    <location>
        <begin position="593"/>
        <end position="604"/>
    </location>
</feature>
<keyword evidence="16" id="KW-1185">Reference proteome</keyword>
<reference evidence="15 16" key="1">
    <citation type="journal article" date="2016" name="Mol. Biol. Evol.">
        <title>Comparative Genomics of Early-Diverging Mushroom-Forming Fungi Provides Insights into the Origins of Lignocellulose Decay Capabilities.</title>
        <authorList>
            <person name="Nagy L.G."/>
            <person name="Riley R."/>
            <person name="Tritt A."/>
            <person name="Adam C."/>
            <person name="Daum C."/>
            <person name="Floudas D."/>
            <person name="Sun H."/>
            <person name="Yadav J.S."/>
            <person name="Pangilinan J."/>
            <person name="Larsson K.H."/>
            <person name="Matsuura K."/>
            <person name="Barry K."/>
            <person name="Labutti K."/>
            <person name="Kuo R."/>
            <person name="Ohm R.A."/>
            <person name="Bhattacharya S.S."/>
            <person name="Shirouzu T."/>
            <person name="Yoshinaga Y."/>
            <person name="Martin F.M."/>
            <person name="Grigoriev I.V."/>
            <person name="Hibbett D.S."/>
        </authorList>
    </citation>
    <scope>NUCLEOTIDE SEQUENCE [LARGE SCALE GENOMIC DNA]</scope>
    <source>
        <strain evidence="15 16">HHB12733</strain>
    </source>
</reference>
<evidence type="ECO:0000256" key="1">
    <source>
        <dbReference type="ARBA" id="ARBA00004125"/>
    </source>
</evidence>
<dbReference type="InterPro" id="IPR017455">
    <property type="entry name" value="Znf_FYVE-rel"/>
</dbReference>
<evidence type="ECO:0000256" key="2">
    <source>
        <dbReference type="ARBA" id="ARBA00008597"/>
    </source>
</evidence>
<gene>
    <name evidence="15" type="ORF">CALCODRAFT_503660</name>
</gene>
<keyword evidence="7 11" id="KW-0863">Zinc-finger</keyword>
<dbReference type="CDD" id="cd16979">
    <property type="entry name" value="VHS_Vps27"/>
    <property type="match status" value="1"/>
</dbReference>
<dbReference type="Pfam" id="PF01363">
    <property type="entry name" value="FYVE"/>
    <property type="match status" value="1"/>
</dbReference>
<feature type="domain" description="FYVE-type" evidence="13">
    <location>
        <begin position="169"/>
        <end position="229"/>
    </location>
</feature>
<accession>A0A165CT66</accession>
<evidence type="ECO:0000256" key="7">
    <source>
        <dbReference type="ARBA" id="ARBA00022771"/>
    </source>
</evidence>
<evidence type="ECO:0000259" key="13">
    <source>
        <dbReference type="PROSITE" id="PS50178"/>
    </source>
</evidence>
<dbReference type="Gene3D" id="3.30.40.10">
    <property type="entry name" value="Zinc/RING finger domain, C3HC4 (zinc finger)"/>
    <property type="match status" value="1"/>
</dbReference>
<dbReference type="PIRSF" id="PIRSF036956">
    <property type="entry name" value="Hrs_Vps27"/>
    <property type="match status" value="1"/>
</dbReference>
<evidence type="ECO:0000259" key="14">
    <source>
        <dbReference type="PROSITE" id="PS50179"/>
    </source>
</evidence>
<dbReference type="GO" id="GO:0008270">
    <property type="term" value="F:zinc ion binding"/>
    <property type="evidence" value="ECO:0007669"/>
    <property type="project" value="UniProtKB-KW"/>
</dbReference>
<dbReference type="InterPro" id="IPR013083">
    <property type="entry name" value="Znf_RING/FYVE/PHD"/>
</dbReference>
<dbReference type="Pfam" id="PF00790">
    <property type="entry name" value="VHS"/>
    <property type="match status" value="1"/>
</dbReference>
<feature type="region of interest" description="Disordered" evidence="12">
    <location>
        <begin position="459"/>
        <end position="494"/>
    </location>
</feature>
<comment type="subcellular location">
    <subcellularLocation>
        <location evidence="1 10">Endosome membrane</location>
        <topology evidence="1 10">Peripheral membrane protein</topology>
        <orientation evidence="1 10">Cytoplasmic side</orientation>
    </subcellularLocation>
</comment>
<dbReference type="STRING" id="1353952.A0A165CT66"/>
<evidence type="ECO:0000256" key="4">
    <source>
        <dbReference type="ARBA" id="ARBA00022723"/>
    </source>
</evidence>
<proteinExistence type="inferred from homology"/>
<dbReference type="PANTHER" id="PTHR47794">
    <property type="entry name" value="VACUOLAR PROTEIN SORTING-ASSOCIATED PROTEIN 27"/>
    <property type="match status" value="1"/>
</dbReference>
<comment type="similarity">
    <text evidence="2 10">Belongs to the VPS27 family.</text>
</comment>
<evidence type="ECO:0000256" key="6">
    <source>
        <dbReference type="ARBA" id="ARBA00022753"/>
    </source>
</evidence>
<keyword evidence="6 10" id="KW-0967">Endosome</keyword>
<evidence type="ECO:0000256" key="3">
    <source>
        <dbReference type="ARBA" id="ARBA00017753"/>
    </source>
</evidence>